<feature type="compositionally biased region" description="Acidic residues" evidence="1">
    <location>
        <begin position="159"/>
        <end position="170"/>
    </location>
</feature>
<evidence type="ECO:0000256" key="1">
    <source>
        <dbReference type="SAM" id="MobiDB-lite"/>
    </source>
</evidence>
<dbReference type="AlphaFoldDB" id="A0A6L2KXP5"/>
<protein>
    <submittedName>
        <fullName evidence="2">Uncharacterized protein</fullName>
    </submittedName>
</protein>
<evidence type="ECO:0000313" key="2">
    <source>
        <dbReference type="EMBL" id="GEU53540.1"/>
    </source>
</evidence>
<dbReference type="EMBL" id="BKCJ010003189">
    <property type="protein sequence ID" value="GEU53540.1"/>
    <property type="molecule type" value="Genomic_DNA"/>
</dbReference>
<feature type="compositionally biased region" description="Basic and acidic residues" evidence="1">
    <location>
        <begin position="323"/>
        <end position="335"/>
    </location>
</feature>
<feature type="compositionally biased region" description="Basic and acidic residues" evidence="1">
    <location>
        <begin position="171"/>
        <end position="182"/>
    </location>
</feature>
<name>A0A6L2KXP5_TANCI</name>
<feature type="region of interest" description="Disordered" evidence="1">
    <location>
        <begin position="159"/>
        <end position="284"/>
    </location>
</feature>
<feature type="region of interest" description="Disordered" evidence="1">
    <location>
        <begin position="305"/>
        <end position="362"/>
    </location>
</feature>
<sequence length="478" mass="54736">MNTNQAQHKALDDALVAPMDCLEFEKGNMRLKTDIKPKEATFQVSLDALALTSFYQAFLITVEVPLIYMQEFWATVSVHKSSIRFTINKKKISLDVDTFREILQICTWETYTNVSIDYLHQPWRAFVTIINKYLSGKDTAYEKIFLSCAQILCQDEEDVDEETDLNDDNEETKSNNDGDDLTHPNLSTYKADDEEEKEKIDNKEMSSDQRVSTPPEYELSNEEENKEGDDKDKEGEQVQDKEDDLYKDVNINLESNDDEMTDAQANQDTKDSHVTLTPVPPVAQQHSFSVSSDMVSKFINPSSITSKSAHAKEHDQMDDDSEDQPHQESNKKNNDDECQWNPSSSPTPDHEWHKTKTVDNRPPQPWITQIAQAGGTQSLFNEFLATPINFSAFIMHQLKIDNMTQEILTGLTNDQLDWHNLEGKPYPHDLSKPLPLILNEQGHQVIPLDHFINNDLEYLKSGSSSKKIHHFHHQDKGC</sequence>
<feature type="compositionally biased region" description="Basic and acidic residues" evidence="1">
    <location>
        <begin position="348"/>
        <end position="359"/>
    </location>
</feature>
<comment type="caution">
    <text evidence="2">The sequence shown here is derived from an EMBL/GenBank/DDBJ whole genome shotgun (WGS) entry which is preliminary data.</text>
</comment>
<proteinExistence type="predicted"/>
<organism evidence="2">
    <name type="scientific">Tanacetum cinerariifolium</name>
    <name type="common">Dalmatian daisy</name>
    <name type="synonym">Chrysanthemum cinerariifolium</name>
    <dbReference type="NCBI Taxonomy" id="118510"/>
    <lineage>
        <taxon>Eukaryota</taxon>
        <taxon>Viridiplantae</taxon>
        <taxon>Streptophyta</taxon>
        <taxon>Embryophyta</taxon>
        <taxon>Tracheophyta</taxon>
        <taxon>Spermatophyta</taxon>
        <taxon>Magnoliopsida</taxon>
        <taxon>eudicotyledons</taxon>
        <taxon>Gunneridae</taxon>
        <taxon>Pentapetalae</taxon>
        <taxon>asterids</taxon>
        <taxon>campanulids</taxon>
        <taxon>Asterales</taxon>
        <taxon>Asteraceae</taxon>
        <taxon>Asteroideae</taxon>
        <taxon>Anthemideae</taxon>
        <taxon>Anthemidinae</taxon>
        <taxon>Tanacetum</taxon>
    </lineage>
</organism>
<accession>A0A6L2KXP5</accession>
<reference evidence="2" key="1">
    <citation type="journal article" date="2019" name="Sci. Rep.">
        <title>Draft genome of Tanacetum cinerariifolium, the natural source of mosquito coil.</title>
        <authorList>
            <person name="Yamashiro T."/>
            <person name="Shiraishi A."/>
            <person name="Satake H."/>
            <person name="Nakayama K."/>
        </authorList>
    </citation>
    <scope>NUCLEOTIDE SEQUENCE</scope>
</reference>
<feature type="compositionally biased region" description="Basic and acidic residues" evidence="1">
    <location>
        <begin position="197"/>
        <end position="207"/>
    </location>
</feature>
<feature type="compositionally biased region" description="Basic and acidic residues" evidence="1">
    <location>
        <begin position="228"/>
        <end position="247"/>
    </location>
</feature>
<gene>
    <name evidence="2" type="ORF">Tci_025518</name>
</gene>